<dbReference type="Gene3D" id="3.40.50.1820">
    <property type="entry name" value="alpha/beta hydrolase"/>
    <property type="match status" value="2"/>
</dbReference>
<feature type="domain" description="Xaa-Pro dipeptidyl-peptidase C-terminal" evidence="3">
    <location>
        <begin position="280"/>
        <end position="472"/>
    </location>
</feature>
<dbReference type="EMBL" id="JACHJQ010000006">
    <property type="protein sequence ID" value="MBB4909838.1"/>
    <property type="molecule type" value="Genomic_DNA"/>
</dbReference>
<keyword evidence="2" id="KW-0732">Signal</keyword>
<reference evidence="4 5" key="1">
    <citation type="submission" date="2020-08" db="EMBL/GenBank/DDBJ databases">
        <title>Genomic Encyclopedia of Type Strains, Phase III (KMG-III): the genomes of soil and plant-associated and newly described type strains.</title>
        <authorList>
            <person name="Whitman W."/>
        </authorList>
    </citation>
    <scope>NUCLEOTIDE SEQUENCE [LARGE SCALE GENOMIC DNA]</scope>
    <source>
        <strain evidence="4 5">CECT 8960</strain>
    </source>
</reference>
<dbReference type="InterPro" id="IPR013736">
    <property type="entry name" value="Xaa-Pro_dipept_C"/>
</dbReference>
<evidence type="ECO:0000259" key="3">
    <source>
        <dbReference type="SMART" id="SM00939"/>
    </source>
</evidence>
<evidence type="ECO:0000313" key="4">
    <source>
        <dbReference type="EMBL" id="MBB4909838.1"/>
    </source>
</evidence>
<protein>
    <recommendedName>
        <fullName evidence="3">Xaa-Pro dipeptidyl-peptidase C-terminal domain-containing protein</fullName>
    </recommendedName>
</protein>
<evidence type="ECO:0000256" key="2">
    <source>
        <dbReference type="SAM" id="SignalP"/>
    </source>
</evidence>
<accession>A0A7W7VGY2</accession>
<comment type="caution">
    <text evidence="4">The sequence shown here is derived from an EMBL/GenBank/DDBJ whole genome shotgun (WGS) entry which is preliminary data.</text>
</comment>
<gene>
    <name evidence="4" type="ORF">FHR82_006096</name>
</gene>
<dbReference type="InterPro" id="IPR029058">
    <property type="entry name" value="AB_hydrolase_fold"/>
</dbReference>
<sequence>MKTLALALAATLLSPVDTAPPLPDDPFFAYDRPATYTVHTERTEVPLRDGSHLACDLHRPAAPGRFPVIVYDFNAYDQLAALGEAARFYVTRGYVAAVCNVRGSGDSPGRLDPFSAQEQRDNHDLIEWLAVQPWSTGRVGQMGVSYGGHSSLLVAVNKPPHLAAIIPVDGISDWYENTIYRGGIYSARIREWQQNTAPDTLVTYARHPAYDDFWRERSVKARWSDLDVPTLEIAGWYDRYRDGMVQNFQARQDNVWLVAGPWEHGMPAGQYADIGTGAFLAWWDHWLAGRDAPLPAKKVTSFETPHGGWHQYDDWPAGRTRHLPLTPGGAYTVNTDPGPRDPGESLVFRMRPVREDLVLAGEVNATIRATFPAADGNVAVIVSDVAPDGTSTRITNGWLKASHRHGHEHPVPVRPGRPYDLEVHLWPVHHRLAEGHHLEITVASDDHPEIDSDAPPGQVKITRGTLEIATLRKR</sequence>
<dbReference type="SUPFAM" id="SSF49785">
    <property type="entry name" value="Galactose-binding domain-like"/>
    <property type="match status" value="1"/>
</dbReference>
<dbReference type="Pfam" id="PF08530">
    <property type="entry name" value="PepX_C"/>
    <property type="match status" value="1"/>
</dbReference>
<dbReference type="RefSeq" id="WP_184813898.1">
    <property type="nucleotide sequence ID" value="NZ_JACHJQ010000006.1"/>
</dbReference>
<dbReference type="InterPro" id="IPR005674">
    <property type="entry name" value="CocE/Ser_esterase"/>
</dbReference>
<proteinExistence type="predicted"/>
<dbReference type="Pfam" id="PF02129">
    <property type="entry name" value="Peptidase_S15"/>
    <property type="match status" value="1"/>
</dbReference>
<dbReference type="InterPro" id="IPR000383">
    <property type="entry name" value="Xaa-Pro-like_dom"/>
</dbReference>
<dbReference type="GO" id="GO:0008239">
    <property type="term" value="F:dipeptidyl-peptidase activity"/>
    <property type="evidence" value="ECO:0007669"/>
    <property type="project" value="InterPro"/>
</dbReference>
<dbReference type="SMART" id="SM00939">
    <property type="entry name" value="PepX_C"/>
    <property type="match status" value="1"/>
</dbReference>
<organism evidence="4 5">
    <name type="scientific">Actinophytocola algeriensis</name>
    <dbReference type="NCBI Taxonomy" id="1768010"/>
    <lineage>
        <taxon>Bacteria</taxon>
        <taxon>Bacillati</taxon>
        <taxon>Actinomycetota</taxon>
        <taxon>Actinomycetes</taxon>
        <taxon>Pseudonocardiales</taxon>
        <taxon>Pseudonocardiaceae</taxon>
    </lineage>
</organism>
<evidence type="ECO:0000256" key="1">
    <source>
        <dbReference type="ARBA" id="ARBA00022801"/>
    </source>
</evidence>
<dbReference type="NCBIfam" id="TIGR00976">
    <property type="entry name" value="CocE_NonD"/>
    <property type="match status" value="1"/>
</dbReference>
<evidence type="ECO:0000313" key="5">
    <source>
        <dbReference type="Proteomes" id="UP000520767"/>
    </source>
</evidence>
<dbReference type="AlphaFoldDB" id="A0A7W7VGY2"/>
<dbReference type="SUPFAM" id="SSF53474">
    <property type="entry name" value="alpha/beta-Hydrolases"/>
    <property type="match status" value="1"/>
</dbReference>
<dbReference type="Gene3D" id="2.60.120.260">
    <property type="entry name" value="Galactose-binding domain-like"/>
    <property type="match status" value="1"/>
</dbReference>
<feature type="signal peptide" evidence="2">
    <location>
        <begin position="1"/>
        <end position="19"/>
    </location>
</feature>
<keyword evidence="1" id="KW-0378">Hydrolase</keyword>
<dbReference type="PANTHER" id="PTHR43056">
    <property type="entry name" value="PEPTIDASE S9 PROLYL OLIGOPEPTIDASE"/>
    <property type="match status" value="1"/>
</dbReference>
<keyword evidence="5" id="KW-1185">Reference proteome</keyword>
<dbReference type="InterPro" id="IPR050585">
    <property type="entry name" value="Xaa-Pro_dipeptidyl-ppase/CocE"/>
</dbReference>
<name>A0A7W7VGY2_9PSEU</name>
<dbReference type="Proteomes" id="UP000520767">
    <property type="component" value="Unassembled WGS sequence"/>
</dbReference>
<dbReference type="InterPro" id="IPR008979">
    <property type="entry name" value="Galactose-bd-like_sf"/>
</dbReference>
<dbReference type="PANTHER" id="PTHR43056:SF10">
    <property type="entry name" value="COCE_NOND FAMILY, PUTATIVE (AFU_ORTHOLOGUE AFUA_7G00600)-RELATED"/>
    <property type="match status" value="1"/>
</dbReference>
<feature type="chain" id="PRO_5039232458" description="Xaa-Pro dipeptidyl-peptidase C-terminal domain-containing protein" evidence="2">
    <location>
        <begin position="20"/>
        <end position="474"/>
    </location>
</feature>